<proteinExistence type="predicted"/>
<sequence>MIRAEGSGSRQQVHCEAMSKRQMGKWGQMGADGGRIQR</sequence>
<organism evidence="1 2">
    <name type="scientific">Pseudomonas fluorescens</name>
    <dbReference type="NCBI Taxonomy" id="294"/>
    <lineage>
        <taxon>Bacteria</taxon>
        <taxon>Pseudomonadati</taxon>
        <taxon>Pseudomonadota</taxon>
        <taxon>Gammaproteobacteria</taxon>
        <taxon>Pseudomonadales</taxon>
        <taxon>Pseudomonadaceae</taxon>
        <taxon>Pseudomonas</taxon>
    </lineage>
</organism>
<dbReference type="Proteomes" id="UP000385207">
    <property type="component" value="Unassembled WGS sequence"/>
</dbReference>
<name>A0A5E6Q8A5_PSEFL</name>
<protein>
    <submittedName>
        <fullName evidence="1">Uncharacterized protein</fullName>
    </submittedName>
</protein>
<dbReference type="AlphaFoldDB" id="A0A5E6Q8A5"/>
<reference evidence="1 2" key="1">
    <citation type="submission" date="2019-09" db="EMBL/GenBank/DDBJ databases">
        <authorList>
            <person name="Chandra G."/>
            <person name="Truman W A."/>
        </authorList>
    </citation>
    <scope>NUCLEOTIDE SEQUENCE [LARGE SCALE GENOMIC DNA]</scope>
    <source>
        <strain evidence="1">PS862</strain>
    </source>
</reference>
<evidence type="ECO:0000313" key="1">
    <source>
        <dbReference type="EMBL" id="VVO50448.1"/>
    </source>
</evidence>
<dbReference type="EMBL" id="CABVII010000001">
    <property type="protein sequence ID" value="VVO50448.1"/>
    <property type="molecule type" value="Genomic_DNA"/>
</dbReference>
<accession>A0A5E6Q8A5</accession>
<gene>
    <name evidence="1" type="ORF">PS862_00284</name>
</gene>
<evidence type="ECO:0000313" key="2">
    <source>
        <dbReference type="Proteomes" id="UP000385207"/>
    </source>
</evidence>